<protein>
    <submittedName>
        <fullName evidence="3">Uncharacterized protein</fullName>
    </submittedName>
</protein>
<reference evidence="3 4" key="1">
    <citation type="submission" date="2024-02" db="EMBL/GenBank/DDBJ databases">
        <title>A draft genome for the cacao thread blight pathogen Marasmius crinis-equi.</title>
        <authorList>
            <person name="Cohen S.P."/>
            <person name="Baruah I.K."/>
            <person name="Amoako-Attah I."/>
            <person name="Bukari Y."/>
            <person name="Meinhardt L.W."/>
            <person name="Bailey B.A."/>
        </authorList>
    </citation>
    <scope>NUCLEOTIDE SEQUENCE [LARGE SCALE GENOMIC DNA]</scope>
    <source>
        <strain evidence="3 4">GH-76</strain>
    </source>
</reference>
<feature type="compositionally biased region" description="Low complexity" evidence="1">
    <location>
        <begin position="102"/>
        <end position="120"/>
    </location>
</feature>
<feature type="compositionally biased region" description="Acidic residues" evidence="1">
    <location>
        <begin position="14"/>
        <end position="25"/>
    </location>
</feature>
<evidence type="ECO:0000256" key="1">
    <source>
        <dbReference type="SAM" id="MobiDB-lite"/>
    </source>
</evidence>
<feature type="region of interest" description="Disordered" evidence="1">
    <location>
        <begin position="1"/>
        <end position="223"/>
    </location>
</feature>
<evidence type="ECO:0000313" key="4">
    <source>
        <dbReference type="Proteomes" id="UP001465976"/>
    </source>
</evidence>
<feature type="compositionally biased region" description="Low complexity" evidence="1">
    <location>
        <begin position="130"/>
        <end position="153"/>
    </location>
</feature>
<name>A0ABR3ERP6_9AGAR</name>
<feature type="compositionally biased region" description="Low complexity" evidence="1">
    <location>
        <begin position="285"/>
        <end position="301"/>
    </location>
</feature>
<proteinExistence type="predicted"/>
<feature type="region of interest" description="Disordered" evidence="1">
    <location>
        <begin position="270"/>
        <end position="311"/>
    </location>
</feature>
<feature type="compositionally biased region" description="Polar residues" evidence="1">
    <location>
        <begin position="154"/>
        <end position="167"/>
    </location>
</feature>
<feature type="compositionally biased region" description="Low complexity" evidence="1">
    <location>
        <begin position="65"/>
        <end position="79"/>
    </location>
</feature>
<feature type="transmembrane region" description="Helical" evidence="2">
    <location>
        <begin position="349"/>
        <end position="369"/>
    </location>
</feature>
<keyword evidence="2" id="KW-1133">Transmembrane helix</keyword>
<organism evidence="3 4">
    <name type="scientific">Marasmius crinis-equi</name>
    <dbReference type="NCBI Taxonomy" id="585013"/>
    <lineage>
        <taxon>Eukaryota</taxon>
        <taxon>Fungi</taxon>
        <taxon>Dikarya</taxon>
        <taxon>Basidiomycota</taxon>
        <taxon>Agaricomycotina</taxon>
        <taxon>Agaricomycetes</taxon>
        <taxon>Agaricomycetidae</taxon>
        <taxon>Agaricales</taxon>
        <taxon>Marasmiineae</taxon>
        <taxon>Marasmiaceae</taxon>
        <taxon>Marasmius</taxon>
    </lineage>
</organism>
<comment type="caution">
    <text evidence="3">The sequence shown here is derived from an EMBL/GenBank/DDBJ whole genome shotgun (WGS) entry which is preliminary data.</text>
</comment>
<dbReference type="EMBL" id="JBAHYK010002227">
    <property type="protein sequence ID" value="KAL0565523.1"/>
    <property type="molecule type" value="Genomic_DNA"/>
</dbReference>
<accession>A0ABR3ERP6</accession>
<feature type="compositionally biased region" description="Low complexity" evidence="1">
    <location>
        <begin position="203"/>
        <end position="212"/>
    </location>
</feature>
<evidence type="ECO:0000313" key="3">
    <source>
        <dbReference type="EMBL" id="KAL0565523.1"/>
    </source>
</evidence>
<keyword evidence="2" id="KW-0472">Membrane</keyword>
<keyword evidence="4" id="KW-1185">Reference proteome</keyword>
<evidence type="ECO:0000256" key="2">
    <source>
        <dbReference type="SAM" id="Phobius"/>
    </source>
</evidence>
<feature type="compositionally biased region" description="Polar residues" evidence="1">
    <location>
        <begin position="53"/>
        <end position="63"/>
    </location>
</feature>
<dbReference type="Proteomes" id="UP001465976">
    <property type="component" value="Unassembled WGS sequence"/>
</dbReference>
<sequence>MDNEDLEAYRLKDDGDDGTEEDGQEENGGGQTTEMGNGTEAGQSHSNEDDDASSTQHSQQTEYHSAPSSPTTPTVPRSTIPVCERLARERSLAEEANTNRNSLPTTSSHFSLPSSALSHPNPNPTRAKPRGSAPPAGTPTAPRAQRRPAPVSPEQQRNVSGTQQGSTAAAPDPLAPIPSSARHLKRQNRRAFDNFTSPGEATASNSAPNSSGSGKGKAKRTVSELSIDYPEDSILKAGVSGEKVAEQRSRVEQNSVNLERWTQKKLNEMGDRIDSMNGPQRSVDQTPAQPQLPAQRQQPTATHPPPHSANQVSLDHSLVNVIQGQLHDQNELVRSVVTQHSRGYRRDGLVPNIALVLVLNLVLVLVLILHPLTDNSPLPIIISLDCIFARVPRYPIHPPLRGHTVLSPCMDMQWTDLMPEKFTTEKLIDMGTAYNTSATTFG</sequence>
<gene>
    <name evidence="3" type="ORF">V5O48_016502</name>
</gene>
<keyword evidence="2" id="KW-0812">Transmembrane</keyword>